<dbReference type="KEGG" id="vg:80532745"/>
<accession>F8TBY3</accession>
<dbReference type="Proteomes" id="UP000181057">
    <property type="component" value="Segment"/>
</dbReference>
<dbReference type="RefSeq" id="YP_010795665.1">
    <property type="nucleotide sequence ID" value="NC_075702.1"/>
</dbReference>
<dbReference type="Proteomes" id="UP000095860">
    <property type="component" value="Segment"/>
</dbReference>
<dbReference type="EMBL" id="HQ840738">
    <property type="protein sequence ID" value="AEI00274.1"/>
    <property type="molecule type" value="Genomic_DNA"/>
</dbReference>
<protein>
    <submittedName>
        <fullName evidence="2">R-LORF7 protein</fullName>
    </submittedName>
</protein>
<organism evidence="2 4">
    <name type="scientific">Gallid alphaherpesvirus 3</name>
    <dbReference type="NCBI Taxonomy" id="35250"/>
    <lineage>
        <taxon>Viruses</taxon>
        <taxon>Duplodnaviria</taxon>
        <taxon>Heunggongvirae</taxon>
        <taxon>Peploviricota</taxon>
        <taxon>Herviviricetes</taxon>
        <taxon>Herpesvirales</taxon>
        <taxon>Orthoherpesviridae</taxon>
        <taxon>Alphaherpesvirinae</taxon>
        <taxon>Mardivirus</taxon>
        <taxon>Mardivirus gallidalpha3</taxon>
    </lineage>
</organism>
<gene>
    <name evidence="2" type="primary">R-LORF7</name>
</gene>
<sequence length="131" mass="14858">MCEGGGDGRPGMRAISVVENVPRRGPRCARRVSWGRGTRIISRSRIVQVFVRGIQFRDGEEPLAHRPRGRRRCDINSPAVHLLVRDLLLSLASFPRISTTDLRGDRGSREFRPVSRICVNGPRRNRIPHSR</sequence>
<evidence type="ECO:0000313" key="4">
    <source>
        <dbReference type="Proteomes" id="UP000181057"/>
    </source>
</evidence>
<dbReference type="EMBL" id="AB049735">
    <property type="protein sequence ID" value="BAB16502.1"/>
    <property type="molecule type" value="Genomic_DNA"/>
</dbReference>
<dbReference type="EMBL" id="AB049735">
    <property type="protein sequence ID" value="BAB16573.1"/>
    <property type="molecule type" value="Genomic_DNA"/>
</dbReference>
<keyword evidence="3" id="KW-1185">Reference proteome</keyword>
<dbReference type="GeneID" id="80532825"/>
<name>Q9DH87_9ALPH</name>
<reference evidence="2 4" key="1">
    <citation type="journal article" date="2001" name="Curr. Top. Microbiol. Immunol.">
        <title>A complete genomic DNA sequence of Marek's disease virus type 2, strain HPRS24.</title>
        <authorList>
            <person name="Izumiya Y."/>
            <person name="Jang H.K."/>
            <person name="Ono M."/>
            <person name="Mikami T."/>
        </authorList>
    </citation>
    <scope>NUCLEOTIDE SEQUENCE [LARGE SCALE GENOMIC DNA]</scope>
    <source>
        <strain evidence="2">HPRS24</strain>
    </source>
</reference>
<dbReference type="RefSeq" id="YP_010795585.1">
    <property type="nucleotide sequence ID" value="NC_075702.1"/>
</dbReference>
<evidence type="ECO:0000313" key="1">
    <source>
        <dbReference type="EMBL" id="AEI00194.1"/>
    </source>
</evidence>
<dbReference type="GeneID" id="80532745"/>
<evidence type="ECO:0000313" key="3">
    <source>
        <dbReference type="Proteomes" id="UP000095860"/>
    </source>
</evidence>
<proteinExistence type="predicted"/>
<dbReference type="KEGG" id="vg:80532825"/>
<accession>Q9DH87</accession>
<evidence type="ECO:0000313" key="2">
    <source>
        <dbReference type="EMBL" id="BAB16573.1"/>
    </source>
</evidence>
<reference evidence="1 3" key="2">
    <citation type="journal article" date="2011" name="Virus Genes">
        <title>Comparative genomic sequence analysis of the Marek's disease vaccine strain SB-1.</title>
        <authorList>
            <person name="Spatz S.J."/>
            <person name="Schat K.A."/>
        </authorList>
    </citation>
    <scope>NUCLEOTIDE SEQUENCE [LARGE SCALE GENOMIC DNA]</scope>
    <source>
        <strain evidence="1">SB-1</strain>
    </source>
</reference>
<dbReference type="EMBL" id="HQ840738">
    <property type="protein sequence ID" value="AEI00194.1"/>
    <property type="molecule type" value="Genomic_DNA"/>
</dbReference>